<evidence type="ECO:0000313" key="7">
    <source>
        <dbReference type="Proteomes" id="UP000813461"/>
    </source>
</evidence>
<dbReference type="Proteomes" id="UP000813461">
    <property type="component" value="Unassembled WGS sequence"/>
</dbReference>
<dbReference type="OrthoDB" id="437457at2759"/>
<dbReference type="InterPro" id="IPR002893">
    <property type="entry name" value="Znf_MYND"/>
</dbReference>
<keyword evidence="2 4" id="KW-0863">Zinc-finger</keyword>
<keyword evidence="3" id="KW-0862">Zinc</keyword>
<dbReference type="Gene3D" id="6.10.140.2220">
    <property type="match status" value="1"/>
</dbReference>
<protein>
    <recommendedName>
        <fullName evidence="5">MYND-type domain-containing protein</fullName>
    </recommendedName>
</protein>
<evidence type="ECO:0000313" key="6">
    <source>
        <dbReference type="EMBL" id="KAH7086133.1"/>
    </source>
</evidence>
<gene>
    <name evidence="6" type="ORF">FB567DRAFT_527274</name>
</gene>
<dbReference type="AlphaFoldDB" id="A0A8K0R5X4"/>
<accession>A0A8K0R5X4</accession>
<reference evidence="6" key="1">
    <citation type="journal article" date="2021" name="Nat. Commun.">
        <title>Genetic determinants of endophytism in the Arabidopsis root mycobiome.</title>
        <authorList>
            <person name="Mesny F."/>
            <person name="Miyauchi S."/>
            <person name="Thiergart T."/>
            <person name="Pickel B."/>
            <person name="Atanasova L."/>
            <person name="Karlsson M."/>
            <person name="Huettel B."/>
            <person name="Barry K.W."/>
            <person name="Haridas S."/>
            <person name="Chen C."/>
            <person name="Bauer D."/>
            <person name="Andreopoulos W."/>
            <person name="Pangilinan J."/>
            <person name="LaButti K."/>
            <person name="Riley R."/>
            <person name="Lipzen A."/>
            <person name="Clum A."/>
            <person name="Drula E."/>
            <person name="Henrissat B."/>
            <person name="Kohler A."/>
            <person name="Grigoriev I.V."/>
            <person name="Martin F.M."/>
            <person name="Hacquard S."/>
        </authorList>
    </citation>
    <scope>NUCLEOTIDE SEQUENCE</scope>
    <source>
        <strain evidence="6">MPI-SDFR-AT-0120</strain>
    </source>
</reference>
<comment type="caution">
    <text evidence="6">The sequence shown here is derived from an EMBL/GenBank/DDBJ whole genome shotgun (WGS) entry which is preliminary data.</text>
</comment>
<proteinExistence type="predicted"/>
<evidence type="ECO:0000259" key="5">
    <source>
        <dbReference type="PROSITE" id="PS50865"/>
    </source>
</evidence>
<evidence type="ECO:0000256" key="2">
    <source>
        <dbReference type="ARBA" id="ARBA00022771"/>
    </source>
</evidence>
<sequence length="251" mass="28012">MASNKPQDFGQPLVLEDFIPVQDPVTFASPPLCATCHTPISHHQRCSTCKNINYCSKECQVHNHVTIAYSHNGTNTHQSTDWPHHKSLCKSFTRSTPPTNSSRRALFFSDSSSRPRFIHLTYATDGKPLDINNSFPATPAHEIKTIGFHNRYLPYWIQLSYDSNATSRVLPKNSALGYAFRGPVVAVGYDPVEGLSAPAVDVDTRALGPVVGYARLRERYRGVIFVEQPQGRWTVEEWGRIVEGRESGDGV</sequence>
<keyword evidence="1" id="KW-0479">Metal-binding</keyword>
<feature type="domain" description="MYND-type" evidence="5">
    <location>
        <begin position="33"/>
        <end position="89"/>
    </location>
</feature>
<dbReference type="PROSITE" id="PS50865">
    <property type="entry name" value="ZF_MYND_2"/>
    <property type="match status" value="1"/>
</dbReference>
<name>A0A8K0R5X4_9PLEO</name>
<organism evidence="6 7">
    <name type="scientific">Paraphoma chrysanthemicola</name>
    <dbReference type="NCBI Taxonomy" id="798071"/>
    <lineage>
        <taxon>Eukaryota</taxon>
        <taxon>Fungi</taxon>
        <taxon>Dikarya</taxon>
        <taxon>Ascomycota</taxon>
        <taxon>Pezizomycotina</taxon>
        <taxon>Dothideomycetes</taxon>
        <taxon>Pleosporomycetidae</taxon>
        <taxon>Pleosporales</taxon>
        <taxon>Pleosporineae</taxon>
        <taxon>Phaeosphaeriaceae</taxon>
        <taxon>Paraphoma</taxon>
    </lineage>
</organism>
<evidence type="ECO:0000256" key="3">
    <source>
        <dbReference type="ARBA" id="ARBA00022833"/>
    </source>
</evidence>
<dbReference type="Pfam" id="PF01753">
    <property type="entry name" value="zf-MYND"/>
    <property type="match status" value="1"/>
</dbReference>
<evidence type="ECO:0000256" key="4">
    <source>
        <dbReference type="PROSITE-ProRule" id="PRU00134"/>
    </source>
</evidence>
<evidence type="ECO:0000256" key="1">
    <source>
        <dbReference type="ARBA" id="ARBA00022723"/>
    </source>
</evidence>
<dbReference type="EMBL" id="JAGMVJ010000011">
    <property type="protein sequence ID" value="KAH7086133.1"/>
    <property type="molecule type" value="Genomic_DNA"/>
</dbReference>
<dbReference type="GO" id="GO:0008270">
    <property type="term" value="F:zinc ion binding"/>
    <property type="evidence" value="ECO:0007669"/>
    <property type="project" value="UniProtKB-KW"/>
</dbReference>
<dbReference type="SUPFAM" id="SSF144232">
    <property type="entry name" value="HIT/MYND zinc finger-like"/>
    <property type="match status" value="1"/>
</dbReference>
<keyword evidence="7" id="KW-1185">Reference proteome</keyword>